<dbReference type="EMBL" id="JRTT01000005">
    <property type="protein sequence ID" value="KHD78375.1"/>
    <property type="molecule type" value="Genomic_DNA"/>
</dbReference>
<reference evidence="1 2" key="1">
    <citation type="submission" date="2014-10" db="EMBL/GenBank/DDBJ databases">
        <title>Draft genome sequence of Actinoplanes utahensis NRRL 12052.</title>
        <authorList>
            <person name="Velasco-Bucheli B."/>
            <person name="del Cerro C."/>
            <person name="Hormigo D."/>
            <person name="Garcia J.L."/>
            <person name="Acebal C."/>
            <person name="Arroyo M."/>
            <person name="de la Mata I."/>
        </authorList>
    </citation>
    <scope>NUCLEOTIDE SEQUENCE [LARGE SCALE GENOMIC DNA]</scope>
    <source>
        <strain evidence="1 2">NRRL 12052</strain>
    </source>
</reference>
<proteinExistence type="predicted"/>
<accession>A0A0A6UQH5</accession>
<name>A0A0A6UQH5_ACTUT</name>
<protein>
    <submittedName>
        <fullName evidence="1">Uncharacterized protein</fullName>
    </submittedName>
</protein>
<dbReference type="RefSeq" id="WP_043523063.1">
    <property type="nucleotide sequence ID" value="NZ_BAABKU010000002.1"/>
</dbReference>
<comment type="caution">
    <text evidence="1">The sequence shown here is derived from an EMBL/GenBank/DDBJ whole genome shotgun (WGS) entry which is preliminary data.</text>
</comment>
<keyword evidence="2" id="KW-1185">Reference proteome</keyword>
<gene>
    <name evidence="1" type="ORF">MB27_05980</name>
</gene>
<dbReference type="Proteomes" id="UP000054537">
    <property type="component" value="Unassembled WGS sequence"/>
</dbReference>
<dbReference type="AlphaFoldDB" id="A0A0A6UQH5"/>
<evidence type="ECO:0000313" key="1">
    <source>
        <dbReference type="EMBL" id="KHD78375.1"/>
    </source>
</evidence>
<evidence type="ECO:0000313" key="2">
    <source>
        <dbReference type="Proteomes" id="UP000054537"/>
    </source>
</evidence>
<dbReference type="OrthoDB" id="3298873at2"/>
<organism evidence="1 2">
    <name type="scientific">Actinoplanes utahensis</name>
    <dbReference type="NCBI Taxonomy" id="1869"/>
    <lineage>
        <taxon>Bacteria</taxon>
        <taxon>Bacillati</taxon>
        <taxon>Actinomycetota</taxon>
        <taxon>Actinomycetes</taxon>
        <taxon>Micromonosporales</taxon>
        <taxon>Micromonosporaceae</taxon>
        <taxon>Actinoplanes</taxon>
    </lineage>
</organism>
<sequence length="102" mass="10859">MNAPGDTILLVILAAALMACSGYAAGRLHQRRESGPEREAAYREGYDAATRDVFGMAARAAGREALAPSAGRHAVPDELVEAATRLLTADRMARARVPRPRS</sequence>